<reference evidence="2 3" key="1">
    <citation type="submission" date="2019-09" db="EMBL/GenBank/DDBJ databases">
        <title>Mumia zhuanghuii sp. nov. isolated from the intestinal contents of plateau pika (Ochotona curzoniae) in the Qinghai-Tibet plateau of China.</title>
        <authorList>
            <person name="Tian Z."/>
        </authorList>
    </citation>
    <scope>NUCLEOTIDE SEQUENCE [LARGE SCALE GENOMIC DNA]</scope>
    <source>
        <strain evidence="3">350</strain>
    </source>
</reference>
<dbReference type="OrthoDB" id="4217458at2"/>
<dbReference type="SUPFAM" id="SSF47413">
    <property type="entry name" value="lambda repressor-like DNA-binding domains"/>
    <property type="match status" value="1"/>
</dbReference>
<dbReference type="AlphaFoldDB" id="A0A5Q6RWR4"/>
<evidence type="ECO:0000259" key="1">
    <source>
        <dbReference type="SMART" id="SM00530"/>
    </source>
</evidence>
<dbReference type="Gene3D" id="1.10.260.40">
    <property type="entry name" value="lambda repressor-like DNA-binding domains"/>
    <property type="match status" value="1"/>
</dbReference>
<evidence type="ECO:0000313" key="3">
    <source>
        <dbReference type="Proteomes" id="UP000307768"/>
    </source>
</evidence>
<dbReference type="EMBL" id="VDFQ02000004">
    <property type="protein sequence ID" value="KAA1422496.1"/>
    <property type="molecule type" value="Genomic_DNA"/>
</dbReference>
<comment type="caution">
    <text evidence="2">The sequence shown here is derived from an EMBL/GenBank/DDBJ whole genome shotgun (WGS) entry which is preliminary data.</text>
</comment>
<organism evidence="2 3">
    <name type="scientific">Mumia zhuanghuii</name>
    <dbReference type="NCBI Taxonomy" id="2585211"/>
    <lineage>
        <taxon>Bacteria</taxon>
        <taxon>Bacillati</taxon>
        <taxon>Actinomycetota</taxon>
        <taxon>Actinomycetes</taxon>
        <taxon>Propionibacteriales</taxon>
        <taxon>Nocardioidaceae</taxon>
        <taxon>Mumia</taxon>
    </lineage>
</organism>
<sequence length="189" mass="20824">MARPNLARSIDAEANLARRIERERNRRGLSYEALSKDMTAIGCSINASSIYKIEKGDPPRRVTVDELVALTRVFETTMEDLLTPVEVLDQRRAQELLASIDTAEDALVHAIAGVLEANAELFALRDTELNEYVHGHLVGRGAPTSVTPGPTEALSSELRTIVSKLYLALIKEAHHIAGDGITWEDHDDE</sequence>
<dbReference type="GO" id="GO:0003677">
    <property type="term" value="F:DNA binding"/>
    <property type="evidence" value="ECO:0007669"/>
    <property type="project" value="InterPro"/>
</dbReference>
<feature type="domain" description="HTH cro/C1-type" evidence="1">
    <location>
        <begin position="19"/>
        <end position="81"/>
    </location>
</feature>
<protein>
    <submittedName>
        <fullName evidence="2">Helix-turn-helix domain-containing protein</fullName>
    </submittedName>
</protein>
<name>A0A5Q6RWR4_9ACTN</name>
<dbReference type="Proteomes" id="UP000307768">
    <property type="component" value="Unassembled WGS sequence"/>
</dbReference>
<evidence type="ECO:0000313" key="2">
    <source>
        <dbReference type="EMBL" id="KAA1422496.1"/>
    </source>
</evidence>
<accession>A0A5Q6RWR4</accession>
<dbReference type="InterPro" id="IPR010982">
    <property type="entry name" value="Lambda_DNA-bd_dom_sf"/>
</dbReference>
<dbReference type="RefSeq" id="WP_149770447.1">
    <property type="nucleotide sequence ID" value="NZ_VDFQ02000004.1"/>
</dbReference>
<dbReference type="Pfam" id="PF13443">
    <property type="entry name" value="HTH_26"/>
    <property type="match status" value="1"/>
</dbReference>
<proteinExistence type="predicted"/>
<gene>
    <name evidence="2" type="ORF">FE697_015290</name>
</gene>
<dbReference type="SMART" id="SM00530">
    <property type="entry name" value="HTH_XRE"/>
    <property type="match status" value="1"/>
</dbReference>
<dbReference type="InterPro" id="IPR001387">
    <property type="entry name" value="Cro/C1-type_HTH"/>
</dbReference>